<evidence type="ECO:0000259" key="1">
    <source>
        <dbReference type="PROSITE" id="PS51186"/>
    </source>
</evidence>
<name>A0A942U6Y7_9BACI</name>
<sequence>MNISFKINHASPSPIEYIELRVEGGLSRKSLEAATIGLNNTLFSVCIYDQSTLIGLGRVVGDGGTVFHIVDIVVKPSYQGQGLGKVIMKEIMNYLEKNTYPGSYVSLIADDPANRLYEKFGFQYTYPKSHGMYKMY</sequence>
<dbReference type="InterPro" id="IPR016181">
    <property type="entry name" value="Acyl_CoA_acyltransferase"/>
</dbReference>
<dbReference type="GO" id="GO:0016747">
    <property type="term" value="F:acyltransferase activity, transferring groups other than amino-acyl groups"/>
    <property type="evidence" value="ECO:0007669"/>
    <property type="project" value="InterPro"/>
</dbReference>
<dbReference type="Gene3D" id="3.40.630.30">
    <property type="match status" value="1"/>
</dbReference>
<evidence type="ECO:0000313" key="2">
    <source>
        <dbReference type="EMBL" id="MBS4213803.1"/>
    </source>
</evidence>
<gene>
    <name evidence="2" type="ORF">KHA99_15205</name>
</gene>
<dbReference type="SUPFAM" id="SSF55729">
    <property type="entry name" value="Acyl-CoA N-acyltransferases (Nat)"/>
    <property type="match status" value="1"/>
</dbReference>
<dbReference type="InterPro" id="IPR053144">
    <property type="entry name" value="Acetyltransferase_Butenolide"/>
</dbReference>
<organism evidence="2 3">
    <name type="scientific">Neobacillus rhizophilus</name>
    <dbReference type="NCBI Taxonomy" id="2833579"/>
    <lineage>
        <taxon>Bacteria</taxon>
        <taxon>Bacillati</taxon>
        <taxon>Bacillota</taxon>
        <taxon>Bacilli</taxon>
        <taxon>Bacillales</taxon>
        <taxon>Bacillaceae</taxon>
        <taxon>Neobacillus</taxon>
    </lineage>
</organism>
<dbReference type="InterPro" id="IPR000182">
    <property type="entry name" value="GNAT_dom"/>
</dbReference>
<dbReference type="AlphaFoldDB" id="A0A942U6Y7"/>
<dbReference type="PANTHER" id="PTHR43233">
    <property type="entry name" value="FAMILY N-ACETYLTRANSFERASE, PUTATIVE (AFU_ORTHOLOGUE AFUA_6G03350)-RELATED"/>
    <property type="match status" value="1"/>
</dbReference>
<evidence type="ECO:0000313" key="3">
    <source>
        <dbReference type="Proteomes" id="UP000679749"/>
    </source>
</evidence>
<feature type="domain" description="N-acetyltransferase" evidence="1">
    <location>
        <begin position="5"/>
        <end position="136"/>
    </location>
</feature>
<accession>A0A942U6Y7</accession>
<dbReference type="PANTHER" id="PTHR43233:SF1">
    <property type="entry name" value="FAMILY N-ACETYLTRANSFERASE, PUTATIVE (AFU_ORTHOLOGUE AFUA_6G03350)-RELATED"/>
    <property type="match status" value="1"/>
</dbReference>
<dbReference type="RefSeq" id="WP_213118322.1">
    <property type="nucleotide sequence ID" value="NZ_JAGYPF010000003.1"/>
</dbReference>
<protein>
    <submittedName>
        <fullName evidence="2">GNAT family N-acetyltransferase</fullName>
    </submittedName>
</protein>
<comment type="caution">
    <text evidence="2">The sequence shown here is derived from an EMBL/GenBank/DDBJ whole genome shotgun (WGS) entry which is preliminary data.</text>
</comment>
<proteinExistence type="predicted"/>
<dbReference type="PROSITE" id="PS51186">
    <property type="entry name" value="GNAT"/>
    <property type="match status" value="1"/>
</dbReference>
<dbReference type="EMBL" id="JAGYPF010000003">
    <property type="protein sequence ID" value="MBS4213803.1"/>
    <property type="molecule type" value="Genomic_DNA"/>
</dbReference>
<reference evidence="2" key="1">
    <citation type="submission" date="2021-05" db="EMBL/GenBank/DDBJ databases">
        <title>Novel Bacillus species.</title>
        <authorList>
            <person name="Liu G."/>
        </authorList>
    </citation>
    <scope>NUCLEOTIDE SEQUENCE</scope>
    <source>
        <strain evidence="2">FJAT-49825</strain>
    </source>
</reference>
<dbReference type="Pfam" id="PF13673">
    <property type="entry name" value="Acetyltransf_10"/>
    <property type="match status" value="1"/>
</dbReference>
<dbReference type="CDD" id="cd04301">
    <property type="entry name" value="NAT_SF"/>
    <property type="match status" value="1"/>
</dbReference>
<dbReference type="Proteomes" id="UP000679749">
    <property type="component" value="Unassembled WGS sequence"/>
</dbReference>
<keyword evidence="3" id="KW-1185">Reference proteome</keyword>